<protein>
    <submittedName>
        <fullName evidence="1">Uncharacterized protein</fullName>
    </submittedName>
</protein>
<dbReference type="Proteomes" id="UP001286313">
    <property type="component" value="Unassembled WGS sequence"/>
</dbReference>
<proteinExistence type="predicted"/>
<accession>A0AAE1G8K0</accession>
<evidence type="ECO:0000313" key="2">
    <source>
        <dbReference type="Proteomes" id="UP001286313"/>
    </source>
</evidence>
<name>A0AAE1G8K0_PETCI</name>
<dbReference type="AlphaFoldDB" id="A0AAE1G8K0"/>
<comment type="caution">
    <text evidence="1">The sequence shown here is derived from an EMBL/GenBank/DDBJ whole genome shotgun (WGS) entry which is preliminary data.</text>
</comment>
<sequence>MLVWDATCTNTFAATHLLYCFVSPGTAARAAEARKRQKYAALRQHYDFVPLAVETTGVLGQDFTHLIQDLGRRVTEKTGETRETSWLRQRVSLTVVRGNKVAICM</sequence>
<reference evidence="1" key="1">
    <citation type="submission" date="2023-10" db="EMBL/GenBank/DDBJ databases">
        <title>Genome assemblies of two species of porcelain crab, Petrolisthes cinctipes and Petrolisthes manimaculis (Anomura: Porcellanidae).</title>
        <authorList>
            <person name="Angst P."/>
        </authorList>
    </citation>
    <scope>NUCLEOTIDE SEQUENCE</scope>
    <source>
        <strain evidence="1">PB745_01</strain>
        <tissue evidence="1">Gill</tissue>
    </source>
</reference>
<dbReference type="EMBL" id="JAWQEG010000653">
    <property type="protein sequence ID" value="KAK3887057.1"/>
    <property type="molecule type" value="Genomic_DNA"/>
</dbReference>
<keyword evidence="2" id="KW-1185">Reference proteome</keyword>
<organism evidence="1 2">
    <name type="scientific">Petrolisthes cinctipes</name>
    <name type="common">Flat porcelain crab</name>
    <dbReference type="NCBI Taxonomy" id="88211"/>
    <lineage>
        <taxon>Eukaryota</taxon>
        <taxon>Metazoa</taxon>
        <taxon>Ecdysozoa</taxon>
        <taxon>Arthropoda</taxon>
        <taxon>Crustacea</taxon>
        <taxon>Multicrustacea</taxon>
        <taxon>Malacostraca</taxon>
        <taxon>Eumalacostraca</taxon>
        <taxon>Eucarida</taxon>
        <taxon>Decapoda</taxon>
        <taxon>Pleocyemata</taxon>
        <taxon>Anomura</taxon>
        <taxon>Galatheoidea</taxon>
        <taxon>Porcellanidae</taxon>
        <taxon>Petrolisthes</taxon>
    </lineage>
</organism>
<gene>
    <name evidence="1" type="ORF">Pcinc_008822</name>
</gene>
<evidence type="ECO:0000313" key="1">
    <source>
        <dbReference type="EMBL" id="KAK3887057.1"/>
    </source>
</evidence>